<dbReference type="Pfam" id="PF13531">
    <property type="entry name" value="SBP_bac_11"/>
    <property type="match status" value="1"/>
</dbReference>
<dbReference type="Proteomes" id="UP000823910">
    <property type="component" value="Unassembled WGS sequence"/>
</dbReference>
<dbReference type="Pfam" id="PF13768">
    <property type="entry name" value="VWA_3"/>
    <property type="match status" value="1"/>
</dbReference>
<dbReference type="EMBL" id="DWWT01000003">
    <property type="protein sequence ID" value="HJC04788.1"/>
    <property type="molecule type" value="Genomic_DNA"/>
</dbReference>
<evidence type="ECO:0000259" key="2">
    <source>
        <dbReference type="PROSITE" id="PS50234"/>
    </source>
</evidence>
<organism evidence="3 4">
    <name type="scientific">Candidatus Enterocloster excrementipullorum</name>
    <dbReference type="NCBI Taxonomy" id="2838559"/>
    <lineage>
        <taxon>Bacteria</taxon>
        <taxon>Bacillati</taxon>
        <taxon>Bacillota</taxon>
        <taxon>Clostridia</taxon>
        <taxon>Lachnospirales</taxon>
        <taxon>Lachnospiraceae</taxon>
        <taxon>Enterocloster</taxon>
    </lineage>
</organism>
<dbReference type="Gene3D" id="3.40.190.10">
    <property type="entry name" value="Periplasmic binding protein-like II"/>
    <property type="match status" value="2"/>
</dbReference>
<evidence type="ECO:0000313" key="3">
    <source>
        <dbReference type="EMBL" id="HJC04788.1"/>
    </source>
</evidence>
<protein>
    <submittedName>
        <fullName evidence="3">VWA domain-containing protein</fullName>
    </submittedName>
</protein>
<name>A0A9D2MWY0_9FIRM</name>
<feature type="signal peptide" evidence="1">
    <location>
        <begin position="1"/>
        <end position="21"/>
    </location>
</feature>
<dbReference type="PROSITE" id="PS50234">
    <property type="entry name" value="VWFA"/>
    <property type="match status" value="1"/>
</dbReference>
<dbReference type="SUPFAM" id="SSF53300">
    <property type="entry name" value="vWA-like"/>
    <property type="match status" value="1"/>
</dbReference>
<gene>
    <name evidence="3" type="ORF">H9704_01285</name>
</gene>
<reference evidence="3" key="1">
    <citation type="journal article" date="2021" name="PeerJ">
        <title>Extensive microbial diversity within the chicken gut microbiome revealed by metagenomics and culture.</title>
        <authorList>
            <person name="Gilroy R."/>
            <person name="Ravi A."/>
            <person name="Getino M."/>
            <person name="Pursley I."/>
            <person name="Horton D.L."/>
            <person name="Alikhan N.F."/>
            <person name="Baker D."/>
            <person name="Gharbi K."/>
            <person name="Hall N."/>
            <person name="Watson M."/>
            <person name="Adriaenssens E.M."/>
            <person name="Foster-Nyarko E."/>
            <person name="Jarju S."/>
            <person name="Secka A."/>
            <person name="Antonio M."/>
            <person name="Oren A."/>
            <person name="Chaudhuri R.R."/>
            <person name="La Ragione R."/>
            <person name="Hildebrand F."/>
            <person name="Pallen M.J."/>
        </authorList>
    </citation>
    <scope>NUCLEOTIDE SEQUENCE</scope>
    <source>
        <strain evidence="3">CHK180-15479</strain>
    </source>
</reference>
<proteinExistence type="predicted"/>
<dbReference type="Gene3D" id="3.40.50.410">
    <property type="entry name" value="von Willebrand factor, type A domain"/>
    <property type="match status" value="1"/>
</dbReference>
<feature type="chain" id="PRO_5038745291" evidence="1">
    <location>
        <begin position="22"/>
        <end position="524"/>
    </location>
</feature>
<feature type="domain" description="VWFA" evidence="2">
    <location>
        <begin position="343"/>
        <end position="507"/>
    </location>
</feature>
<reference evidence="3" key="2">
    <citation type="submission" date="2021-04" db="EMBL/GenBank/DDBJ databases">
        <authorList>
            <person name="Gilroy R."/>
        </authorList>
    </citation>
    <scope>NUCLEOTIDE SEQUENCE</scope>
    <source>
        <strain evidence="3">CHK180-15479</strain>
    </source>
</reference>
<dbReference type="SUPFAM" id="SSF53850">
    <property type="entry name" value="Periplasmic binding protein-like II"/>
    <property type="match status" value="1"/>
</dbReference>
<sequence>MKKTRNMLAAAVIGAAFFVLAGCGAGGGEPFRIVSGSENQELEAVLEACERATGVDIEMSYQGSVDIMRILQQGGGEYDGVWPASSLWLTLGDAGHKVKYAESISTTPVVFGIRKSLAQELGFTREDVSLKDILKAIQEGKLSFCMTSATQSNSGASAYIGFIQAFLDKNQAVTREDLEKQELQESLRELLSGVERSSGSSDWLKDMFLEGNYDAMVNYECLIISANRELTAQGKEPLYVVYPYDGLSLADSPLGYIDKGNEAKEEQFLKIKEYLLSEEAQTQIEATGRRIGYSGVSPQNQEVFNPDWGIDTERILSPISMPAADVLMEALNLYQTELRKPSLTVYCLDYSGSMAGEGQEQLEEAARTIFVQEEASRYLLQASEKEIDSAILFGDEINGEYLVDEPTAENLQALYEWICQAQPWGGTDIYRAAIRGLDILSQYDLSQYTPAIILMTDGQSNGWTEFDDFVEAYEEMGMDVPVFSIMFGDAQESQLAELAQYTNGRVFDGTEDLIGAFRSVKGYN</sequence>
<keyword evidence="1" id="KW-0732">Signal</keyword>
<dbReference type="InterPro" id="IPR002035">
    <property type="entry name" value="VWF_A"/>
</dbReference>
<comment type="caution">
    <text evidence="3">The sequence shown here is derived from an EMBL/GenBank/DDBJ whole genome shotgun (WGS) entry which is preliminary data.</text>
</comment>
<dbReference type="PROSITE" id="PS51257">
    <property type="entry name" value="PROKAR_LIPOPROTEIN"/>
    <property type="match status" value="1"/>
</dbReference>
<dbReference type="CDD" id="cd00198">
    <property type="entry name" value="vWFA"/>
    <property type="match status" value="1"/>
</dbReference>
<evidence type="ECO:0000256" key="1">
    <source>
        <dbReference type="SAM" id="SignalP"/>
    </source>
</evidence>
<evidence type="ECO:0000313" key="4">
    <source>
        <dbReference type="Proteomes" id="UP000823910"/>
    </source>
</evidence>
<dbReference type="InterPro" id="IPR036465">
    <property type="entry name" value="vWFA_dom_sf"/>
</dbReference>
<dbReference type="AlphaFoldDB" id="A0A9D2MWY0"/>
<accession>A0A9D2MWY0</accession>